<protein>
    <recommendedName>
        <fullName evidence="3">non-specific serine/threonine protein kinase</fullName>
        <ecNumber evidence="3">2.7.11.1</ecNumber>
    </recommendedName>
</protein>
<evidence type="ECO:0000256" key="5">
    <source>
        <dbReference type="ARBA" id="ARBA00022679"/>
    </source>
</evidence>
<keyword evidence="20" id="KW-1185">Reference proteome</keyword>
<evidence type="ECO:0000256" key="15">
    <source>
        <dbReference type="PROSITE-ProRule" id="PRU10141"/>
    </source>
</evidence>
<dbReference type="Gene3D" id="1.10.238.10">
    <property type="entry name" value="EF-hand"/>
    <property type="match status" value="1"/>
</dbReference>
<dbReference type="GO" id="GO:0004674">
    <property type="term" value="F:protein serine/threonine kinase activity"/>
    <property type="evidence" value="ECO:0007669"/>
    <property type="project" value="UniProtKB-KW"/>
</dbReference>
<dbReference type="FunFam" id="3.30.200.20:FF:000315">
    <property type="entry name" value="Calcium-dependent protein kinase 3"/>
    <property type="match status" value="1"/>
</dbReference>
<dbReference type="SMART" id="SM00054">
    <property type="entry name" value="EFh"/>
    <property type="match status" value="3"/>
</dbReference>
<dbReference type="PROSITE" id="PS50011">
    <property type="entry name" value="PROTEIN_KINASE_DOM"/>
    <property type="match status" value="1"/>
</dbReference>
<reference evidence="19" key="1">
    <citation type="submission" date="2021-09" db="EMBL/GenBank/DDBJ databases">
        <authorList>
            <consortium name="AG Swart"/>
            <person name="Singh M."/>
            <person name="Singh A."/>
            <person name="Seah K."/>
            <person name="Emmerich C."/>
        </authorList>
    </citation>
    <scope>NUCLEOTIDE SEQUENCE</scope>
    <source>
        <strain evidence="19">ATCC30299</strain>
    </source>
</reference>
<feature type="domain" description="Protein kinase" evidence="17">
    <location>
        <begin position="45"/>
        <end position="303"/>
    </location>
</feature>
<dbReference type="SMART" id="SM00220">
    <property type="entry name" value="S_TKc"/>
    <property type="match status" value="1"/>
</dbReference>
<dbReference type="PANTHER" id="PTHR24349">
    <property type="entry name" value="SERINE/THREONINE-PROTEIN KINASE"/>
    <property type="match status" value="1"/>
</dbReference>
<evidence type="ECO:0000256" key="13">
    <source>
        <dbReference type="ARBA" id="ARBA00047899"/>
    </source>
</evidence>
<keyword evidence="4" id="KW-0723">Serine/threonine-protein kinase</keyword>
<organism evidence="19 20">
    <name type="scientific">Blepharisma stoltei</name>
    <dbReference type="NCBI Taxonomy" id="1481888"/>
    <lineage>
        <taxon>Eukaryota</taxon>
        <taxon>Sar</taxon>
        <taxon>Alveolata</taxon>
        <taxon>Ciliophora</taxon>
        <taxon>Postciliodesmatophora</taxon>
        <taxon>Heterotrichea</taxon>
        <taxon>Heterotrichida</taxon>
        <taxon>Blepharismidae</taxon>
        <taxon>Blepharisma</taxon>
    </lineage>
</organism>
<dbReference type="Gene3D" id="1.10.510.10">
    <property type="entry name" value="Transferase(Phosphotransferase) domain 1"/>
    <property type="match status" value="1"/>
</dbReference>
<dbReference type="InterPro" id="IPR011992">
    <property type="entry name" value="EF-hand-dom_pair"/>
</dbReference>
<evidence type="ECO:0000256" key="7">
    <source>
        <dbReference type="ARBA" id="ARBA00022737"/>
    </source>
</evidence>
<evidence type="ECO:0000256" key="3">
    <source>
        <dbReference type="ARBA" id="ARBA00012513"/>
    </source>
</evidence>
<evidence type="ECO:0000256" key="2">
    <source>
        <dbReference type="ARBA" id="ARBA00011245"/>
    </source>
</evidence>
<evidence type="ECO:0000256" key="11">
    <source>
        <dbReference type="ARBA" id="ARBA00022840"/>
    </source>
</evidence>
<keyword evidence="11 15" id="KW-0067">ATP-binding</keyword>
<dbReference type="InterPro" id="IPR050205">
    <property type="entry name" value="CDPK_Ser/Thr_kinases"/>
</dbReference>
<evidence type="ECO:0000256" key="14">
    <source>
        <dbReference type="ARBA" id="ARBA00048679"/>
    </source>
</evidence>
<feature type="binding site" evidence="15">
    <location>
        <position position="76"/>
    </location>
    <ligand>
        <name>ATP</name>
        <dbReference type="ChEBI" id="CHEBI:30616"/>
    </ligand>
</feature>
<dbReference type="FunFam" id="1.10.510.10:FF:000571">
    <property type="entry name" value="Maternal embryonic leucine zipper kinase"/>
    <property type="match status" value="1"/>
</dbReference>
<dbReference type="PROSITE" id="PS50222">
    <property type="entry name" value="EF_HAND_2"/>
    <property type="match status" value="2"/>
</dbReference>
<dbReference type="InterPro" id="IPR017441">
    <property type="entry name" value="Protein_kinase_ATP_BS"/>
</dbReference>
<evidence type="ECO:0000313" key="20">
    <source>
        <dbReference type="Proteomes" id="UP001162131"/>
    </source>
</evidence>
<evidence type="ECO:0000256" key="8">
    <source>
        <dbReference type="ARBA" id="ARBA00022741"/>
    </source>
</evidence>
<dbReference type="FunFam" id="1.10.238.10:FF:000003">
    <property type="entry name" value="Calmodulin A"/>
    <property type="match status" value="1"/>
</dbReference>
<evidence type="ECO:0000256" key="16">
    <source>
        <dbReference type="SAM" id="MobiDB-lite"/>
    </source>
</evidence>
<dbReference type="SUPFAM" id="SSF56112">
    <property type="entry name" value="Protein kinase-like (PK-like)"/>
    <property type="match status" value="1"/>
</dbReference>
<comment type="similarity">
    <text evidence="12">Belongs to the protein kinase superfamily. Ser/Thr protein kinase family. CDPK subfamily.</text>
</comment>
<gene>
    <name evidence="19" type="ORF">BSTOLATCC_MIC58101</name>
</gene>
<evidence type="ECO:0000256" key="10">
    <source>
        <dbReference type="ARBA" id="ARBA00022837"/>
    </source>
</evidence>
<evidence type="ECO:0000256" key="12">
    <source>
        <dbReference type="ARBA" id="ARBA00024334"/>
    </source>
</evidence>
<sequence length="508" mass="58037">MGGCFSDNKKDKPHHNSLPRKEENKKAIGDQIGIKINNDNIHKHYEILELLGTGHFGSVKRALRKGTKDSQEYAIKCIDKNKMGEQVHLLQRELSLLMMVNHPNIVKLYEVYEDDKYIYMVMEHCAGGELFEQLTERQRYNEAEASKIIYCIMSAVSHLHSLQIFHRDLKPENIMLSSKDPDAEIKIIDFGLAKKFVSDETGQNTVVGSAYYVAPEVLNNRYGPGCDEWSIGVIMYMLLLGKAPFDGDSDASIYKQIARCNYSQEGEDWDRLSDEAKDLLKRLLEPKANLRITSKEALGHPWFELRTNPSTKKVHRKVMQRLRQRGKANQLIRETMHVLIRYLKNKEIDELNEIFRQLDTEHTGRITAKDLQAGLSQVGVNLSDEDVEDLIKGLDQTENGTLNYSDFLAATLDKKVLHNKDALWLAFKSFDIDDEGAITKDKLKIAMERAGWKLTDEDIAKMFSEIGLSINEPINFEAFCMIFDKPNEIEDASVLMAANPRVVPENRA</sequence>
<proteinExistence type="inferred from homology"/>
<keyword evidence="10" id="KW-0106">Calcium</keyword>
<keyword evidence="9" id="KW-0418">Kinase</keyword>
<dbReference type="PROSITE" id="PS00108">
    <property type="entry name" value="PROTEIN_KINASE_ST"/>
    <property type="match status" value="1"/>
</dbReference>
<comment type="subunit">
    <text evidence="2">Monomer.</text>
</comment>
<accession>A0AAU9KCG0</accession>
<keyword evidence="8 15" id="KW-0547">Nucleotide-binding</keyword>
<name>A0AAU9KCG0_9CILI</name>
<keyword evidence="5" id="KW-0808">Transferase</keyword>
<evidence type="ECO:0000259" key="17">
    <source>
        <dbReference type="PROSITE" id="PS50011"/>
    </source>
</evidence>
<dbReference type="InterPro" id="IPR000719">
    <property type="entry name" value="Prot_kinase_dom"/>
</dbReference>
<dbReference type="Gene3D" id="3.30.200.20">
    <property type="entry name" value="Phosphorylase Kinase, domain 1"/>
    <property type="match status" value="1"/>
</dbReference>
<evidence type="ECO:0000256" key="6">
    <source>
        <dbReference type="ARBA" id="ARBA00022723"/>
    </source>
</evidence>
<dbReference type="EMBL" id="CAJZBQ010000056">
    <property type="protein sequence ID" value="CAG9333285.1"/>
    <property type="molecule type" value="Genomic_DNA"/>
</dbReference>
<dbReference type="InterPro" id="IPR008271">
    <property type="entry name" value="Ser/Thr_kinase_AS"/>
</dbReference>
<evidence type="ECO:0000256" key="1">
    <source>
        <dbReference type="ARBA" id="ARBA00001946"/>
    </source>
</evidence>
<comment type="cofactor">
    <cofactor evidence="1">
        <name>Mg(2+)</name>
        <dbReference type="ChEBI" id="CHEBI:18420"/>
    </cofactor>
</comment>
<dbReference type="GO" id="GO:0005509">
    <property type="term" value="F:calcium ion binding"/>
    <property type="evidence" value="ECO:0007669"/>
    <property type="project" value="InterPro"/>
</dbReference>
<keyword evidence="7" id="KW-0677">Repeat</keyword>
<feature type="domain" description="EF-hand" evidence="18">
    <location>
        <begin position="346"/>
        <end position="381"/>
    </location>
</feature>
<comment type="catalytic activity">
    <reaction evidence="14">
        <text>L-seryl-[protein] + ATP = O-phospho-L-seryl-[protein] + ADP + H(+)</text>
        <dbReference type="Rhea" id="RHEA:17989"/>
        <dbReference type="Rhea" id="RHEA-COMP:9863"/>
        <dbReference type="Rhea" id="RHEA-COMP:11604"/>
        <dbReference type="ChEBI" id="CHEBI:15378"/>
        <dbReference type="ChEBI" id="CHEBI:29999"/>
        <dbReference type="ChEBI" id="CHEBI:30616"/>
        <dbReference type="ChEBI" id="CHEBI:83421"/>
        <dbReference type="ChEBI" id="CHEBI:456216"/>
        <dbReference type="EC" id="2.7.11.1"/>
    </reaction>
</comment>
<dbReference type="CDD" id="cd05117">
    <property type="entry name" value="STKc_CAMK"/>
    <property type="match status" value="1"/>
</dbReference>
<comment type="caution">
    <text evidence="19">The sequence shown here is derived from an EMBL/GenBank/DDBJ whole genome shotgun (WGS) entry which is preliminary data.</text>
</comment>
<keyword evidence="6" id="KW-0479">Metal-binding</keyword>
<feature type="domain" description="EF-hand" evidence="18">
    <location>
        <begin position="418"/>
        <end position="453"/>
    </location>
</feature>
<evidence type="ECO:0000256" key="9">
    <source>
        <dbReference type="ARBA" id="ARBA00022777"/>
    </source>
</evidence>
<dbReference type="InterPro" id="IPR002048">
    <property type="entry name" value="EF_hand_dom"/>
</dbReference>
<dbReference type="InterPro" id="IPR011009">
    <property type="entry name" value="Kinase-like_dom_sf"/>
</dbReference>
<evidence type="ECO:0000256" key="4">
    <source>
        <dbReference type="ARBA" id="ARBA00022527"/>
    </source>
</evidence>
<dbReference type="Proteomes" id="UP001162131">
    <property type="component" value="Unassembled WGS sequence"/>
</dbReference>
<dbReference type="SUPFAM" id="SSF47473">
    <property type="entry name" value="EF-hand"/>
    <property type="match status" value="1"/>
</dbReference>
<dbReference type="GO" id="GO:0005524">
    <property type="term" value="F:ATP binding"/>
    <property type="evidence" value="ECO:0007669"/>
    <property type="project" value="UniProtKB-UniRule"/>
</dbReference>
<dbReference type="Pfam" id="PF00069">
    <property type="entry name" value="Pkinase"/>
    <property type="match status" value="1"/>
</dbReference>
<feature type="region of interest" description="Disordered" evidence="16">
    <location>
        <begin position="1"/>
        <end position="24"/>
    </location>
</feature>
<dbReference type="Pfam" id="PF13499">
    <property type="entry name" value="EF-hand_7"/>
    <property type="match status" value="1"/>
</dbReference>
<evidence type="ECO:0000313" key="19">
    <source>
        <dbReference type="EMBL" id="CAG9333285.1"/>
    </source>
</evidence>
<dbReference type="EC" id="2.7.11.1" evidence="3"/>
<evidence type="ECO:0000259" key="18">
    <source>
        <dbReference type="PROSITE" id="PS50222"/>
    </source>
</evidence>
<dbReference type="PROSITE" id="PS00107">
    <property type="entry name" value="PROTEIN_KINASE_ATP"/>
    <property type="match status" value="1"/>
</dbReference>
<dbReference type="AlphaFoldDB" id="A0AAU9KCG0"/>
<comment type="catalytic activity">
    <reaction evidence="13">
        <text>L-threonyl-[protein] + ATP = O-phospho-L-threonyl-[protein] + ADP + H(+)</text>
        <dbReference type="Rhea" id="RHEA:46608"/>
        <dbReference type="Rhea" id="RHEA-COMP:11060"/>
        <dbReference type="Rhea" id="RHEA-COMP:11605"/>
        <dbReference type="ChEBI" id="CHEBI:15378"/>
        <dbReference type="ChEBI" id="CHEBI:30013"/>
        <dbReference type="ChEBI" id="CHEBI:30616"/>
        <dbReference type="ChEBI" id="CHEBI:61977"/>
        <dbReference type="ChEBI" id="CHEBI:456216"/>
        <dbReference type="EC" id="2.7.11.1"/>
    </reaction>
</comment>